<dbReference type="GO" id="GO:0045505">
    <property type="term" value="F:dynein intermediate chain binding"/>
    <property type="evidence" value="ECO:0007669"/>
    <property type="project" value="TreeGrafter"/>
</dbReference>
<dbReference type="InterPro" id="IPR041442">
    <property type="entry name" value="PIH1D1/2/3_CS-like"/>
</dbReference>
<evidence type="ECO:0000313" key="4">
    <source>
        <dbReference type="EMBL" id="CAE8679145.1"/>
    </source>
</evidence>
<dbReference type="Pfam" id="PF18201">
    <property type="entry name" value="PIH1_CS"/>
    <property type="match status" value="1"/>
</dbReference>
<protein>
    <recommendedName>
        <fullName evidence="3">PIH1D1/2/3 CS-like domain-containing protein</fullName>
    </recommendedName>
</protein>
<evidence type="ECO:0000313" key="5">
    <source>
        <dbReference type="Proteomes" id="UP000626109"/>
    </source>
</evidence>
<comment type="caution">
    <text evidence="4">The sequence shown here is derived from an EMBL/GenBank/DDBJ whole genome shotgun (WGS) entry which is preliminary data.</text>
</comment>
<evidence type="ECO:0000259" key="3">
    <source>
        <dbReference type="Pfam" id="PF18201"/>
    </source>
</evidence>
<feature type="region of interest" description="Disordered" evidence="2">
    <location>
        <begin position="20"/>
        <end position="54"/>
    </location>
</feature>
<evidence type="ECO:0000256" key="1">
    <source>
        <dbReference type="ARBA" id="ARBA00008511"/>
    </source>
</evidence>
<dbReference type="GO" id="GO:0005737">
    <property type="term" value="C:cytoplasm"/>
    <property type="evidence" value="ECO:0007669"/>
    <property type="project" value="TreeGrafter"/>
</dbReference>
<evidence type="ECO:0000256" key="2">
    <source>
        <dbReference type="SAM" id="MobiDB-lite"/>
    </source>
</evidence>
<gene>
    <name evidence="4" type="ORF">PGLA2088_LOCUS21204</name>
</gene>
<feature type="domain" description="PIH1D1/2/3 CS-like" evidence="3">
    <location>
        <begin position="78"/>
        <end position="173"/>
    </location>
</feature>
<dbReference type="PANTHER" id="PTHR21083:SF0">
    <property type="entry name" value="DYNEIN AXONEMAL ASSEMBLY FACTOR 6"/>
    <property type="match status" value="1"/>
</dbReference>
<name>A0A813JKJ6_POLGL</name>
<feature type="compositionally biased region" description="Polar residues" evidence="2">
    <location>
        <begin position="26"/>
        <end position="37"/>
    </location>
</feature>
<dbReference type="GO" id="GO:0051087">
    <property type="term" value="F:protein-folding chaperone binding"/>
    <property type="evidence" value="ECO:0007669"/>
    <property type="project" value="InterPro"/>
</dbReference>
<dbReference type="GO" id="GO:0070286">
    <property type="term" value="P:axonemal dynein complex assembly"/>
    <property type="evidence" value="ECO:0007669"/>
    <property type="project" value="InterPro"/>
</dbReference>
<reference evidence="4" key="1">
    <citation type="submission" date="2021-02" db="EMBL/GenBank/DDBJ databases">
        <authorList>
            <person name="Dougan E. K."/>
            <person name="Rhodes N."/>
            <person name="Thang M."/>
            <person name="Chan C."/>
        </authorList>
    </citation>
    <scope>NUCLEOTIDE SEQUENCE</scope>
</reference>
<dbReference type="PANTHER" id="PTHR21083">
    <property type="entry name" value="TWISTER"/>
    <property type="match status" value="1"/>
</dbReference>
<accession>A0A813JKJ6</accession>
<organism evidence="4 5">
    <name type="scientific">Polarella glacialis</name>
    <name type="common">Dinoflagellate</name>
    <dbReference type="NCBI Taxonomy" id="89957"/>
    <lineage>
        <taxon>Eukaryota</taxon>
        <taxon>Sar</taxon>
        <taxon>Alveolata</taxon>
        <taxon>Dinophyceae</taxon>
        <taxon>Suessiales</taxon>
        <taxon>Suessiaceae</taxon>
        <taxon>Polarella</taxon>
    </lineage>
</organism>
<dbReference type="AlphaFoldDB" id="A0A813JKJ6"/>
<dbReference type="InterPro" id="IPR026697">
    <property type="entry name" value="DNAAF6"/>
</dbReference>
<proteinExistence type="inferred from homology"/>
<sequence>MSADQIGGLMDILGVQREIEQDENSKPPNFSKQSQAAPNMRVAVRKPQKKDKEAIWQPEEFKAASGVVVKDQGDDRTVPRYEVMPRQNLNAADAYMNLQELDPSSDRCTELLIKIWLPDTQLKDISLDVLEDRVLLQAPKHRLNLALPHKVKKDSGNAKWDKLKGELSVVVPIDMKARPKPLQASMCLFVCLFVRL</sequence>
<dbReference type="Proteomes" id="UP000626109">
    <property type="component" value="Unassembled WGS sequence"/>
</dbReference>
<comment type="similarity">
    <text evidence="1">Belongs to the PIH1 family.</text>
</comment>
<dbReference type="EMBL" id="CAJNNW010025743">
    <property type="protein sequence ID" value="CAE8679145.1"/>
    <property type="molecule type" value="Genomic_DNA"/>
</dbReference>